<organism evidence="1 2">
    <name type="scientific">Ulvibacter antarcticus</name>
    <dbReference type="NCBI Taxonomy" id="442714"/>
    <lineage>
        <taxon>Bacteria</taxon>
        <taxon>Pseudomonadati</taxon>
        <taxon>Bacteroidota</taxon>
        <taxon>Flavobacteriia</taxon>
        <taxon>Flavobacteriales</taxon>
        <taxon>Flavobacteriaceae</taxon>
        <taxon>Ulvibacter</taxon>
    </lineage>
</organism>
<dbReference type="EMBL" id="REFC01000011">
    <property type="protein sequence ID" value="RMA66038.1"/>
    <property type="molecule type" value="Genomic_DNA"/>
</dbReference>
<sequence>MNHKFTFLIFALSISFIISSCGNDDGRSCTTCNSDQTPDFTVCQESNGNASVNGQDTGTNYDTYISGLVEAGATCGG</sequence>
<keyword evidence="2" id="KW-1185">Reference proteome</keyword>
<evidence type="ECO:0000313" key="1">
    <source>
        <dbReference type="EMBL" id="RMA66038.1"/>
    </source>
</evidence>
<gene>
    <name evidence="1" type="ORF">BXY75_0455</name>
</gene>
<accession>A0A3L9Z6K5</accession>
<evidence type="ECO:0000313" key="2">
    <source>
        <dbReference type="Proteomes" id="UP000271339"/>
    </source>
</evidence>
<dbReference type="AlphaFoldDB" id="A0A3L9Z6K5"/>
<name>A0A3L9Z6K5_9FLAO</name>
<comment type="caution">
    <text evidence="1">The sequence shown here is derived from an EMBL/GenBank/DDBJ whole genome shotgun (WGS) entry which is preliminary data.</text>
</comment>
<protein>
    <submittedName>
        <fullName evidence="1">Uncharacterized protein</fullName>
    </submittedName>
</protein>
<reference evidence="1 2" key="1">
    <citation type="submission" date="2018-10" db="EMBL/GenBank/DDBJ databases">
        <title>Genomic Encyclopedia of Archaeal and Bacterial Type Strains, Phase II (KMG-II): from individual species to whole genera.</title>
        <authorList>
            <person name="Goeker M."/>
        </authorList>
    </citation>
    <scope>NUCLEOTIDE SEQUENCE [LARGE SCALE GENOMIC DNA]</scope>
    <source>
        <strain evidence="1 2">DSM 23424</strain>
    </source>
</reference>
<dbReference type="PROSITE" id="PS51257">
    <property type="entry name" value="PROKAR_LIPOPROTEIN"/>
    <property type="match status" value="1"/>
</dbReference>
<dbReference type="Proteomes" id="UP000271339">
    <property type="component" value="Unassembled WGS sequence"/>
</dbReference>
<proteinExistence type="predicted"/>